<accession>A0ABW0KG73</accession>
<keyword evidence="1" id="KW-0805">Transcription regulation</keyword>
<dbReference type="InterPro" id="IPR036388">
    <property type="entry name" value="WH-like_DNA-bd_sf"/>
</dbReference>
<dbReference type="RefSeq" id="WP_270881457.1">
    <property type="nucleotide sequence ID" value="NZ_JAQFVF010000050.1"/>
</dbReference>
<dbReference type="GO" id="GO:0003677">
    <property type="term" value="F:DNA binding"/>
    <property type="evidence" value="ECO:0007669"/>
    <property type="project" value="UniProtKB-KW"/>
</dbReference>
<dbReference type="Pfam" id="PF08220">
    <property type="entry name" value="HTH_DeoR"/>
    <property type="match status" value="1"/>
</dbReference>
<evidence type="ECO:0000313" key="4">
    <source>
        <dbReference type="EMBL" id="MFC5451561.1"/>
    </source>
</evidence>
<dbReference type="PANTHER" id="PTHR30363">
    <property type="entry name" value="HTH-TYPE TRANSCRIPTIONAL REGULATOR SRLR-RELATED"/>
    <property type="match status" value="1"/>
</dbReference>
<dbReference type="InterPro" id="IPR037171">
    <property type="entry name" value="NagB/RpiA_transferase-like"/>
</dbReference>
<evidence type="ECO:0000259" key="3">
    <source>
        <dbReference type="PROSITE" id="PS51000"/>
    </source>
</evidence>
<dbReference type="PRINTS" id="PR00037">
    <property type="entry name" value="HTHLACR"/>
</dbReference>
<evidence type="ECO:0000313" key="5">
    <source>
        <dbReference type="Proteomes" id="UP001596044"/>
    </source>
</evidence>
<keyword evidence="5" id="KW-1185">Reference proteome</keyword>
<dbReference type="SMART" id="SM01134">
    <property type="entry name" value="DeoRC"/>
    <property type="match status" value="1"/>
</dbReference>
<dbReference type="Proteomes" id="UP001596044">
    <property type="component" value="Unassembled WGS sequence"/>
</dbReference>
<organism evidence="4 5">
    <name type="scientific">Paenibacillus aestuarii</name>
    <dbReference type="NCBI Taxonomy" id="516965"/>
    <lineage>
        <taxon>Bacteria</taxon>
        <taxon>Bacillati</taxon>
        <taxon>Bacillota</taxon>
        <taxon>Bacilli</taxon>
        <taxon>Bacillales</taxon>
        <taxon>Paenibacillaceae</taxon>
        <taxon>Paenibacillus</taxon>
    </lineage>
</organism>
<gene>
    <name evidence="4" type="ORF">ACFPOG_25490</name>
</gene>
<sequence>MELSKGDQRRSKALELIKQHGKISLQEIVEAIGCSEATARRDLDLLEKSGQIIRTIGGAIYEGALMQTASSEIPFADKRFFQRHGKERIAEVAASLVKEGDVVSLTGGTTTFFIARALKKHRNITIVTNAVNIATELADAEGIQVVVIGGVMRPKSYELIGPLAESVIDKINITKMFLGIDGVSVEHGFTMHSELEARIARLLIERSSQVYAVFDHSKLERTALFTIIPLAGATGVITNDQPDSWFKEACEERQIAVYVTPEREGSSQE</sequence>
<dbReference type="PROSITE" id="PS51000">
    <property type="entry name" value="HTH_DEOR_2"/>
    <property type="match status" value="1"/>
</dbReference>
<dbReference type="InterPro" id="IPR036390">
    <property type="entry name" value="WH_DNA-bd_sf"/>
</dbReference>
<dbReference type="InterPro" id="IPR050313">
    <property type="entry name" value="Carb_Metab_HTH_regulators"/>
</dbReference>
<reference evidence="5" key="1">
    <citation type="journal article" date="2019" name="Int. J. Syst. Evol. Microbiol.">
        <title>The Global Catalogue of Microorganisms (GCM) 10K type strain sequencing project: providing services to taxonomists for standard genome sequencing and annotation.</title>
        <authorList>
            <consortium name="The Broad Institute Genomics Platform"/>
            <consortium name="The Broad Institute Genome Sequencing Center for Infectious Disease"/>
            <person name="Wu L."/>
            <person name="Ma J."/>
        </authorList>
    </citation>
    <scope>NUCLEOTIDE SEQUENCE [LARGE SCALE GENOMIC DNA]</scope>
    <source>
        <strain evidence="5">KACC 11904</strain>
    </source>
</reference>
<dbReference type="Pfam" id="PF00455">
    <property type="entry name" value="DeoRC"/>
    <property type="match status" value="1"/>
</dbReference>
<name>A0ABW0KG73_9BACL</name>
<evidence type="ECO:0000256" key="1">
    <source>
        <dbReference type="ARBA" id="ARBA00023015"/>
    </source>
</evidence>
<keyword evidence="4" id="KW-0238">DNA-binding</keyword>
<comment type="caution">
    <text evidence="4">The sequence shown here is derived from an EMBL/GenBank/DDBJ whole genome shotgun (WGS) entry which is preliminary data.</text>
</comment>
<dbReference type="InterPro" id="IPR001034">
    <property type="entry name" value="DeoR_HTH"/>
</dbReference>
<protein>
    <submittedName>
        <fullName evidence="4">DeoR/GlpR family DNA-binding transcription regulator</fullName>
    </submittedName>
</protein>
<dbReference type="SUPFAM" id="SSF100950">
    <property type="entry name" value="NagB/RpiA/CoA transferase-like"/>
    <property type="match status" value="1"/>
</dbReference>
<dbReference type="PANTHER" id="PTHR30363:SF44">
    <property type="entry name" value="AGA OPERON TRANSCRIPTIONAL REPRESSOR-RELATED"/>
    <property type="match status" value="1"/>
</dbReference>
<keyword evidence="2" id="KW-0804">Transcription</keyword>
<dbReference type="InterPro" id="IPR014036">
    <property type="entry name" value="DeoR-like_C"/>
</dbReference>
<dbReference type="Gene3D" id="1.10.10.10">
    <property type="entry name" value="Winged helix-like DNA-binding domain superfamily/Winged helix DNA-binding domain"/>
    <property type="match status" value="1"/>
</dbReference>
<dbReference type="EMBL" id="JBHSMJ010000037">
    <property type="protein sequence ID" value="MFC5451561.1"/>
    <property type="molecule type" value="Genomic_DNA"/>
</dbReference>
<dbReference type="SUPFAM" id="SSF46785">
    <property type="entry name" value="Winged helix' DNA-binding domain"/>
    <property type="match status" value="1"/>
</dbReference>
<proteinExistence type="predicted"/>
<feature type="domain" description="HTH deoR-type" evidence="3">
    <location>
        <begin position="6"/>
        <end position="61"/>
    </location>
</feature>
<dbReference type="Gene3D" id="3.40.50.1360">
    <property type="match status" value="1"/>
</dbReference>
<evidence type="ECO:0000256" key="2">
    <source>
        <dbReference type="ARBA" id="ARBA00023163"/>
    </source>
</evidence>
<dbReference type="SMART" id="SM00420">
    <property type="entry name" value="HTH_DEOR"/>
    <property type="match status" value="1"/>
</dbReference>